<protein>
    <recommendedName>
        <fullName evidence="7">Peptidase M48 domain-containing protein</fullName>
    </recommendedName>
</protein>
<dbReference type="CDD" id="cd07331">
    <property type="entry name" value="M48C_Oma1_like"/>
    <property type="match status" value="1"/>
</dbReference>
<gene>
    <name evidence="8" type="ORF">B0F90DRAFT_1213239</name>
</gene>
<evidence type="ECO:0000256" key="5">
    <source>
        <dbReference type="ARBA" id="ARBA00023049"/>
    </source>
</evidence>
<reference evidence="8" key="1">
    <citation type="journal article" date="2022" name="New Phytol.">
        <title>Evolutionary transition to the ectomycorrhizal habit in the genomes of a hyperdiverse lineage of mushroom-forming fungi.</title>
        <authorList>
            <person name="Looney B."/>
            <person name="Miyauchi S."/>
            <person name="Morin E."/>
            <person name="Drula E."/>
            <person name="Courty P.E."/>
            <person name="Kohler A."/>
            <person name="Kuo A."/>
            <person name="LaButti K."/>
            <person name="Pangilinan J."/>
            <person name="Lipzen A."/>
            <person name="Riley R."/>
            <person name="Andreopoulos W."/>
            <person name="He G."/>
            <person name="Johnson J."/>
            <person name="Nolan M."/>
            <person name="Tritt A."/>
            <person name="Barry K.W."/>
            <person name="Grigoriev I.V."/>
            <person name="Nagy L.G."/>
            <person name="Hibbett D."/>
            <person name="Henrissat B."/>
            <person name="Matheny P.B."/>
            <person name="Labbe J."/>
            <person name="Martin F.M."/>
        </authorList>
    </citation>
    <scope>NUCLEOTIDE SEQUENCE</scope>
    <source>
        <strain evidence="8">BPL690</strain>
    </source>
</reference>
<dbReference type="EMBL" id="WTXG01000063">
    <property type="protein sequence ID" value="KAI0295074.1"/>
    <property type="molecule type" value="Genomic_DNA"/>
</dbReference>
<dbReference type="GO" id="GO:0034982">
    <property type="term" value="P:mitochondrial protein processing"/>
    <property type="evidence" value="ECO:0007669"/>
    <property type="project" value="TreeGrafter"/>
</dbReference>
<dbReference type="GO" id="GO:0006515">
    <property type="term" value="P:protein quality control for misfolded or incompletely synthesized proteins"/>
    <property type="evidence" value="ECO:0007669"/>
    <property type="project" value="TreeGrafter"/>
</dbReference>
<evidence type="ECO:0000313" key="8">
    <source>
        <dbReference type="EMBL" id="KAI0295074.1"/>
    </source>
</evidence>
<dbReference type="PANTHER" id="PTHR22726:SF1">
    <property type="entry name" value="METALLOENDOPEPTIDASE OMA1, MITOCHONDRIAL"/>
    <property type="match status" value="1"/>
</dbReference>
<comment type="similarity">
    <text evidence="6">Belongs to the peptidase M48 family.</text>
</comment>
<keyword evidence="3 6" id="KW-0378">Hydrolase</keyword>
<dbReference type="Pfam" id="PF01435">
    <property type="entry name" value="Peptidase_M48"/>
    <property type="match status" value="2"/>
</dbReference>
<dbReference type="GO" id="GO:0004222">
    <property type="term" value="F:metalloendopeptidase activity"/>
    <property type="evidence" value="ECO:0007669"/>
    <property type="project" value="InterPro"/>
</dbReference>
<comment type="caution">
    <text evidence="8">The sequence shown here is derived from an EMBL/GenBank/DDBJ whole genome shotgun (WGS) entry which is preliminary data.</text>
</comment>
<organism evidence="8 9">
    <name type="scientific">Multifurca ochricompacta</name>
    <dbReference type="NCBI Taxonomy" id="376703"/>
    <lineage>
        <taxon>Eukaryota</taxon>
        <taxon>Fungi</taxon>
        <taxon>Dikarya</taxon>
        <taxon>Basidiomycota</taxon>
        <taxon>Agaricomycotina</taxon>
        <taxon>Agaricomycetes</taxon>
        <taxon>Russulales</taxon>
        <taxon>Russulaceae</taxon>
        <taxon>Multifurca</taxon>
    </lineage>
</organism>
<dbReference type="GO" id="GO:0046872">
    <property type="term" value="F:metal ion binding"/>
    <property type="evidence" value="ECO:0007669"/>
    <property type="project" value="UniProtKB-KW"/>
</dbReference>
<evidence type="ECO:0000256" key="4">
    <source>
        <dbReference type="ARBA" id="ARBA00022833"/>
    </source>
</evidence>
<comment type="cofactor">
    <cofactor evidence="6">
        <name>Zn(2+)</name>
        <dbReference type="ChEBI" id="CHEBI:29105"/>
    </cofactor>
    <text evidence="6">Binds 1 zinc ion per subunit.</text>
</comment>
<dbReference type="InterPro" id="IPR051156">
    <property type="entry name" value="Mito/Outer_Membr_Metalloprot"/>
</dbReference>
<evidence type="ECO:0000256" key="2">
    <source>
        <dbReference type="ARBA" id="ARBA00022723"/>
    </source>
</evidence>
<keyword evidence="1 6" id="KW-0645">Protease</keyword>
<evidence type="ECO:0000259" key="7">
    <source>
        <dbReference type="Pfam" id="PF01435"/>
    </source>
</evidence>
<dbReference type="PANTHER" id="PTHR22726">
    <property type="entry name" value="METALLOENDOPEPTIDASE OMA1"/>
    <property type="match status" value="1"/>
</dbReference>
<keyword evidence="5 6" id="KW-0482">Metalloprotease</keyword>
<accession>A0AAD4LZ36</accession>
<name>A0AAD4LZ36_9AGAM</name>
<evidence type="ECO:0000256" key="6">
    <source>
        <dbReference type="RuleBase" id="RU003983"/>
    </source>
</evidence>
<evidence type="ECO:0000313" key="9">
    <source>
        <dbReference type="Proteomes" id="UP001203297"/>
    </source>
</evidence>
<feature type="domain" description="Peptidase M48" evidence="7">
    <location>
        <begin position="116"/>
        <end position="161"/>
    </location>
</feature>
<keyword evidence="4 6" id="KW-0862">Zinc</keyword>
<keyword evidence="9" id="KW-1185">Reference proteome</keyword>
<dbReference type="AlphaFoldDB" id="A0AAD4LZ36"/>
<proteinExistence type="inferred from homology"/>
<sequence>MSLEQVPETGRWRFMDVSPKFEASLWEASYTELSQQFQGKLLPPSHFVTQHVHRVVSRILEANDLGTLRGDPRAPIPIQNVLQPGFGIGSGDIEDGLPDLWDPDATGHGATHGTSRMEWNLLVVNDKKVVNAMAAPGTIVVFTGILPVAKDEQGLAAILGHGEFIHPNPILKFPFTLCIEIGHVVARHVAERYSYSKIFIAMAWLADLIGLPSGVGGIITTLLMDLPHSRKQEYEADKIGLRLSAKACFDPTAAPEMFKRLGALEKAASGLNVSFLNTHPASEERVRQLQSLLPEAFTVQATACGGTSDYLGAFGKAIIGLEVTDK</sequence>
<keyword evidence="2" id="KW-0479">Metal-binding</keyword>
<evidence type="ECO:0000256" key="3">
    <source>
        <dbReference type="ARBA" id="ARBA00022801"/>
    </source>
</evidence>
<dbReference type="Proteomes" id="UP001203297">
    <property type="component" value="Unassembled WGS sequence"/>
</dbReference>
<dbReference type="InterPro" id="IPR001915">
    <property type="entry name" value="Peptidase_M48"/>
</dbReference>
<feature type="domain" description="Peptidase M48" evidence="7">
    <location>
        <begin position="180"/>
        <end position="291"/>
    </location>
</feature>
<evidence type="ECO:0000256" key="1">
    <source>
        <dbReference type="ARBA" id="ARBA00022670"/>
    </source>
</evidence>
<dbReference type="GO" id="GO:0005743">
    <property type="term" value="C:mitochondrial inner membrane"/>
    <property type="evidence" value="ECO:0007669"/>
    <property type="project" value="TreeGrafter"/>
</dbReference>